<organism evidence="1">
    <name type="scientific">uncultured spirochete</name>
    <dbReference type="NCBI Taxonomy" id="156406"/>
    <lineage>
        <taxon>Bacteria</taxon>
        <taxon>Pseudomonadati</taxon>
        <taxon>Spirochaetota</taxon>
        <taxon>Spirochaetia</taxon>
        <taxon>Spirochaetales</taxon>
        <taxon>environmental samples</taxon>
    </lineage>
</organism>
<name>A0A3P3XRV1_9SPIR</name>
<proteinExistence type="predicted"/>
<protein>
    <submittedName>
        <fullName evidence="1">Uncharacterized protein</fullName>
    </submittedName>
</protein>
<gene>
    <name evidence="1" type="ORF">SPIRO4BDMA_50512</name>
</gene>
<dbReference type="EMBL" id="FWDO01000005">
    <property type="protein sequence ID" value="SLM18997.1"/>
    <property type="molecule type" value="Genomic_DNA"/>
</dbReference>
<sequence>MVCERLTPEEWNDSIKNPDKWIQGMPDEEPEGYILRLKNVRLP</sequence>
<reference evidence="1" key="1">
    <citation type="submission" date="2017-02" db="EMBL/GenBank/DDBJ databases">
        <authorList>
            <person name="Regsiter A."/>
            <person name="William W."/>
        </authorList>
    </citation>
    <scope>NUCLEOTIDE SEQUENCE</scope>
    <source>
        <strain evidence="1">BdmA 4</strain>
    </source>
</reference>
<evidence type="ECO:0000313" key="1">
    <source>
        <dbReference type="EMBL" id="SLM18997.1"/>
    </source>
</evidence>
<accession>A0A3P3XRV1</accession>
<dbReference type="AlphaFoldDB" id="A0A3P3XRV1"/>